<gene>
    <name evidence="1" type="ORF">HYD_4710</name>
</gene>
<sequence>MDRQQNYTTERLFSFSTDKDGKGKTLIKSGSISVAIENSAVSPDKTVIAVSFDPKSPTPADDLGLKICGPMMTDIFSAEKTRPSLNLRRELFSKIFEDFEKVFSDEKFFSERGRDEIRKFPASVSNGPLKYKDLFSAANELVEAIKFAFPNSSESETLSYKVEVDGKFSLTPGTANYDCQMEKYLKSVATGVRGLKNSEKTSSE</sequence>
<name>A0ABM7V967_9PROT</name>
<accession>A0ABM7V967</accession>
<keyword evidence="2" id="KW-1185">Reference proteome</keyword>
<evidence type="ECO:0000313" key="2">
    <source>
        <dbReference type="Proteomes" id="UP001320209"/>
    </source>
</evidence>
<evidence type="ECO:0000313" key="1">
    <source>
        <dbReference type="EMBL" id="BDB96338.1"/>
    </source>
</evidence>
<proteinExistence type="predicted"/>
<reference evidence="1" key="1">
    <citation type="submission" date="2021-10" db="EMBL/GenBank/DDBJ databases">
        <title>Genome Sequence of The Candidatus Hydrogeosomobacter endosymbioticus, an Intracellular Bacterial Symbiont of the Anaerobic Ciliate GW7.</title>
        <authorList>
            <person name="Shiohama Y."/>
            <person name="Shinzato N."/>
        </authorList>
    </citation>
    <scope>NUCLEOTIDE SEQUENCE [LARGE SCALE GENOMIC DNA]</scope>
    <source>
        <strain evidence="1">200920</strain>
    </source>
</reference>
<dbReference type="EMBL" id="AP025225">
    <property type="protein sequence ID" value="BDB96338.1"/>
    <property type="molecule type" value="Genomic_DNA"/>
</dbReference>
<dbReference type="Proteomes" id="UP001320209">
    <property type="component" value="Chromosome"/>
</dbReference>
<protein>
    <submittedName>
        <fullName evidence="1">Uncharacterized protein</fullName>
    </submittedName>
</protein>
<organism evidence="1 2">
    <name type="scientific">Candidatus Hydrogenosomobacter endosymbioticus</name>
    <dbReference type="NCBI Taxonomy" id="2558174"/>
    <lineage>
        <taxon>Bacteria</taxon>
        <taxon>Pseudomonadati</taxon>
        <taxon>Pseudomonadota</taxon>
        <taxon>Alphaproteobacteria</taxon>
        <taxon>Holosporales</taxon>
        <taxon>Holosporaceae</taxon>
        <taxon>Candidatus Hydrogenosomobacter</taxon>
    </lineage>
</organism>